<dbReference type="AlphaFoldDB" id="A0A0S8JTU6"/>
<evidence type="ECO:0008006" key="3">
    <source>
        <dbReference type="Google" id="ProtNLM"/>
    </source>
</evidence>
<dbReference type="Proteomes" id="UP000050975">
    <property type="component" value="Unassembled WGS sequence"/>
</dbReference>
<reference evidence="1 2" key="1">
    <citation type="journal article" date="2015" name="Microbiome">
        <title>Genomic resolution of linkages in carbon, nitrogen, and sulfur cycling among widespread estuary sediment bacteria.</title>
        <authorList>
            <person name="Baker B.J."/>
            <person name="Lazar C.S."/>
            <person name="Teske A.P."/>
            <person name="Dick G.J."/>
        </authorList>
    </citation>
    <scope>NUCLEOTIDE SEQUENCE [LARGE SCALE GENOMIC DNA]</scope>
    <source>
        <strain evidence="1">SM1_77</strain>
    </source>
</reference>
<dbReference type="PANTHER" id="PTHR34070">
    <property type="entry name" value="ARMADILLO-TYPE FOLD"/>
    <property type="match status" value="1"/>
</dbReference>
<dbReference type="Pfam" id="PF08713">
    <property type="entry name" value="DNA_alkylation"/>
    <property type="match status" value="1"/>
</dbReference>
<evidence type="ECO:0000313" key="1">
    <source>
        <dbReference type="EMBL" id="KPL12882.1"/>
    </source>
</evidence>
<evidence type="ECO:0000313" key="2">
    <source>
        <dbReference type="Proteomes" id="UP000050975"/>
    </source>
</evidence>
<protein>
    <recommendedName>
        <fullName evidence="3">DNA alkylation repair protein</fullName>
    </recommendedName>
</protein>
<dbReference type="InterPro" id="IPR014825">
    <property type="entry name" value="DNA_alkylation"/>
</dbReference>
<accession>A0A0S8JTU6</accession>
<dbReference type="EMBL" id="LJVE01000129">
    <property type="protein sequence ID" value="KPL12882.1"/>
    <property type="molecule type" value="Genomic_DNA"/>
</dbReference>
<dbReference type="SUPFAM" id="SSF48371">
    <property type="entry name" value="ARM repeat"/>
    <property type="match status" value="1"/>
</dbReference>
<dbReference type="PANTHER" id="PTHR34070:SF1">
    <property type="entry name" value="DNA ALKYLATION REPAIR PROTEIN"/>
    <property type="match status" value="1"/>
</dbReference>
<dbReference type="InterPro" id="IPR016024">
    <property type="entry name" value="ARM-type_fold"/>
</dbReference>
<dbReference type="CDD" id="cd06561">
    <property type="entry name" value="AlkD_like"/>
    <property type="match status" value="1"/>
</dbReference>
<comment type="caution">
    <text evidence="1">The sequence shown here is derived from an EMBL/GenBank/DDBJ whole genome shotgun (WGS) entry which is preliminary data.</text>
</comment>
<name>A0A0S8JTU6_UNCW3</name>
<proteinExistence type="predicted"/>
<sequence>MDIMCVMANVDRVFIGLRRSILHDLKLHVEPEYRRGAEKYMKEGIVLYGVRVQRVRKISAEYYREIREHGKDYIFGLCDRLLRSRYAEEKTIAFDWAYRLREQYEPADFNLFQSWLMRYVSNWGACDDFCRHAFGAFIYQHPKSLPNVFEWTSSKNRWLRRGAGVIMIYSLRKGEHLDFSFEIADALLQDDDYLVQNGYGWMLKDASILFADRVLKYVVNNKKRMPRRALRYAIERFSAQQKGKVMGG</sequence>
<gene>
    <name evidence="1" type="ORF">AMJ74_05965</name>
</gene>
<organism evidence="1 2">
    <name type="scientific">candidate division WOR_3 bacterium SM1_77</name>
    <dbReference type="NCBI Taxonomy" id="1703778"/>
    <lineage>
        <taxon>Bacteria</taxon>
        <taxon>Bacteria division WOR-3</taxon>
    </lineage>
</organism>
<dbReference type="Gene3D" id="1.25.10.90">
    <property type="match status" value="1"/>
</dbReference>